<sequence>MQGGTGNDDLRGQGDDVYRFALGDGHDTLIEEGGHDILDLTDSKEITREKIWLQKEGPDLKIGVDGPFSGDSVTIRDYYDPDMARDLKVDTLQVAGYQLTGDHIERLR</sequence>
<gene>
    <name evidence="1" type="ORF">BJP43_04660</name>
</gene>
<accession>A0A2D3TD96</accession>
<reference evidence="2" key="2">
    <citation type="submission" date="2017-11" db="EMBL/GenBank/DDBJ databases">
        <title>PacBio sequencing of new strain of the secondary endosymbiont Candidatus Hamiltonella defensa.</title>
        <authorList>
            <person name="Strand M.R."/>
            <person name="Oliver K."/>
        </authorList>
    </citation>
    <scope>NUCLEOTIDE SEQUENCE [LARGE SCALE GENOMIC DNA]</scope>
    <source>
        <strain evidence="2">ZA17</strain>
    </source>
</reference>
<evidence type="ECO:0000313" key="2">
    <source>
        <dbReference type="Proteomes" id="UP000229055"/>
    </source>
</evidence>
<dbReference type="EMBL" id="CP017613">
    <property type="protein sequence ID" value="ATW33683.1"/>
    <property type="molecule type" value="Genomic_DNA"/>
</dbReference>
<protein>
    <recommendedName>
        <fullName evidence="3">Haemolysin-type calcium binding-related domain-containing protein</fullName>
    </recommendedName>
</protein>
<dbReference type="Proteomes" id="UP000229055">
    <property type="component" value="Chromosome"/>
</dbReference>
<organism evidence="1 2">
    <name type="scientific">Candidatus Williamhamiltonella defendens</name>
    <dbReference type="NCBI Taxonomy" id="138072"/>
    <lineage>
        <taxon>Bacteria</taxon>
        <taxon>Pseudomonadati</taxon>
        <taxon>Pseudomonadota</taxon>
        <taxon>Gammaproteobacteria</taxon>
        <taxon>Enterobacterales</taxon>
        <taxon>Enterobacteriaceae</taxon>
        <taxon>aphid secondary symbionts</taxon>
        <taxon>Candidatus Williamhamiltonella</taxon>
    </lineage>
</organism>
<name>A0A2D3TD96_9ENTR</name>
<proteinExistence type="predicted"/>
<dbReference type="SUPFAM" id="SSF51120">
    <property type="entry name" value="beta-Roll"/>
    <property type="match status" value="1"/>
</dbReference>
<reference evidence="2" key="1">
    <citation type="submission" date="2016-10" db="EMBL/GenBank/DDBJ databases">
        <authorList>
            <person name="Chevignon G."/>
        </authorList>
    </citation>
    <scope>NUCLEOTIDE SEQUENCE [LARGE SCALE GENOMIC DNA]</scope>
    <source>
        <strain evidence="2">ZA17</strain>
    </source>
</reference>
<dbReference type="InterPro" id="IPR011049">
    <property type="entry name" value="Serralysin-like_metalloprot_C"/>
</dbReference>
<evidence type="ECO:0008006" key="3">
    <source>
        <dbReference type="Google" id="ProtNLM"/>
    </source>
</evidence>
<dbReference type="AlphaFoldDB" id="A0A2D3TD96"/>
<evidence type="ECO:0000313" key="1">
    <source>
        <dbReference type="EMBL" id="ATW33683.1"/>
    </source>
</evidence>